<keyword evidence="2" id="KW-1185">Reference proteome</keyword>
<reference evidence="2" key="1">
    <citation type="submission" date="2016-10" db="EMBL/GenBank/DDBJ databases">
        <authorList>
            <person name="Varghese N."/>
            <person name="Submissions S."/>
        </authorList>
    </citation>
    <scope>NUCLEOTIDE SEQUENCE [LARGE SCALE GENOMIC DNA]</scope>
    <source>
        <strain evidence="2">OR362-8,ATCC BAA-1266,JCM 13504</strain>
    </source>
</reference>
<protein>
    <submittedName>
        <fullName evidence="1">Uncharacterized protein</fullName>
    </submittedName>
</protein>
<sequence>MKLTETELLAFREPFTSLEEAWLEDAECLYTYFNLDCRHSALGYRLSH</sequence>
<evidence type="ECO:0000313" key="2">
    <source>
        <dbReference type="Proteomes" id="UP000199029"/>
    </source>
</evidence>
<gene>
    <name evidence="1" type="ORF">SAMN04515668_5018</name>
</gene>
<dbReference type="AlphaFoldDB" id="A0A1I6BRW4"/>
<evidence type="ECO:0000313" key="1">
    <source>
        <dbReference type="EMBL" id="SFQ83652.1"/>
    </source>
</evidence>
<dbReference type="Proteomes" id="UP000199029">
    <property type="component" value="Unassembled WGS sequence"/>
</dbReference>
<proteinExistence type="predicted"/>
<organism evidence="1 2">
    <name type="scientific">Hymenobacter arizonensis</name>
    <name type="common">Siccationidurans arizonensis</name>
    <dbReference type="NCBI Taxonomy" id="1227077"/>
    <lineage>
        <taxon>Bacteria</taxon>
        <taxon>Pseudomonadati</taxon>
        <taxon>Bacteroidota</taxon>
        <taxon>Cytophagia</taxon>
        <taxon>Cytophagales</taxon>
        <taxon>Hymenobacteraceae</taxon>
        <taxon>Hymenobacter</taxon>
    </lineage>
</organism>
<dbReference type="EMBL" id="FOXS01000012">
    <property type="protein sequence ID" value="SFQ83652.1"/>
    <property type="molecule type" value="Genomic_DNA"/>
</dbReference>
<accession>A0A1I6BRW4</accession>
<name>A0A1I6BRW4_HYMAR</name>